<dbReference type="RefSeq" id="WP_144047867.1">
    <property type="nucleotide sequence ID" value="NZ_CP041614.1"/>
</dbReference>
<dbReference type="SUPFAM" id="SSF53254">
    <property type="entry name" value="Phosphoglycerate mutase-like"/>
    <property type="match status" value="1"/>
</dbReference>
<dbReference type="Pfam" id="PF00300">
    <property type="entry name" value="His_Phos_1"/>
    <property type="match status" value="1"/>
</dbReference>
<reference evidence="2 3" key="1">
    <citation type="submission" date="2019-07" db="EMBL/GenBank/DDBJ databases">
        <title>Shewanella sp. YLB-06 whole genomic sequence.</title>
        <authorList>
            <person name="Yu L."/>
        </authorList>
    </citation>
    <scope>NUCLEOTIDE SEQUENCE [LARGE SCALE GENOMIC DNA]</scope>
    <source>
        <strain evidence="2 3">YLB-06</strain>
    </source>
</reference>
<protein>
    <submittedName>
        <fullName evidence="2">Histidine phosphatase family protein</fullName>
    </submittedName>
</protein>
<dbReference type="Gene3D" id="3.40.50.1240">
    <property type="entry name" value="Phosphoglycerate mutase-like"/>
    <property type="match status" value="1"/>
</dbReference>
<evidence type="ECO:0000313" key="3">
    <source>
        <dbReference type="Proteomes" id="UP000315947"/>
    </source>
</evidence>
<dbReference type="InterPro" id="IPR029033">
    <property type="entry name" value="His_PPase_superfam"/>
</dbReference>
<dbReference type="SMART" id="SM00855">
    <property type="entry name" value="PGAM"/>
    <property type="match status" value="1"/>
</dbReference>
<dbReference type="Proteomes" id="UP000315947">
    <property type="component" value="Chromosome"/>
</dbReference>
<dbReference type="EMBL" id="CP041614">
    <property type="protein sequence ID" value="QDO85547.1"/>
    <property type="molecule type" value="Genomic_DNA"/>
</dbReference>
<feature type="chain" id="PRO_5046012129" evidence="1">
    <location>
        <begin position="22"/>
        <end position="176"/>
    </location>
</feature>
<gene>
    <name evidence="2" type="ORF">FM037_22640</name>
</gene>
<dbReference type="CDD" id="cd07067">
    <property type="entry name" value="HP_PGM_like"/>
    <property type="match status" value="1"/>
</dbReference>
<keyword evidence="1" id="KW-0732">Signal</keyword>
<keyword evidence="3" id="KW-1185">Reference proteome</keyword>
<sequence>MMRLIYVILALSLTLSLSANATEVHNQDRLEVRKTLVLIRHAEKSAGEDKDPSLSQAGKIRAERLVNKLKHYRFSQLLASPFKRTQETLLPISESLGIPIKVIDVKSGLEAHIIATVNTIEAQAGDVLIAGHSNTIPMIISALGGPKIDDLDENQYSNIYELKIYSSGEVEFTRLE</sequence>
<name>A0ABX5X489_9GAMM</name>
<evidence type="ECO:0000256" key="1">
    <source>
        <dbReference type="SAM" id="SignalP"/>
    </source>
</evidence>
<proteinExistence type="predicted"/>
<feature type="signal peptide" evidence="1">
    <location>
        <begin position="1"/>
        <end position="21"/>
    </location>
</feature>
<dbReference type="InterPro" id="IPR013078">
    <property type="entry name" value="His_Pase_superF_clade-1"/>
</dbReference>
<accession>A0ABX5X489</accession>
<evidence type="ECO:0000313" key="2">
    <source>
        <dbReference type="EMBL" id="QDO85547.1"/>
    </source>
</evidence>
<organism evidence="2 3">
    <name type="scientific">Shewanella psychropiezotolerans</name>
    <dbReference type="NCBI Taxonomy" id="2593655"/>
    <lineage>
        <taxon>Bacteria</taxon>
        <taxon>Pseudomonadati</taxon>
        <taxon>Pseudomonadota</taxon>
        <taxon>Gammaproteobacteria</taxon>
        <taxon>Alteromonadales</taxon>
        <taxon>Shewanellaceae</taxon>
        <taxon>Shewanella</taxon>
    </lineage>
</organism>